<dbReference type="GO" id="GO:0005634">
    <property type="term" value="C:nucleus"/>
    <property type="evidence" value="ECO:0000318"/>
    <property type="project" value="GO_Central"/>
</dbReference>
<dbReference type="InterPro" id="IPR000629">
    <property type="entry name" value="RNA-helicase_DEAD-box_CS"/>
</dbReference>
<evidence type="ECO:0000256" key="7">
    <source>
        <dbReference type="RuleBase" id="RU000492"/>
    </source>
</evidence>
<dbReference type="InterPro" id="IPR001650">
    <property type="entry name" value="Helicase_C-like"/>
</dbReference>
<dbReference type="EC" id="3.6.4.13" evidence="1"/>
<evidence type="ECO:0000256" key="1">
    <source>
        <dbReference type="ARBA" id="ARBA00012552"/>
    </source>
</evidence>
<dbReference type="InterPro" id="IPR014001">
    <property type="entry name" value="Helicase_ATP-bd"/>
</dbReference>
<keyword evidence="3 7" id="KW-0378">Hydrolase</keyword>
<dbReference type="EnsemblMetazoa" id="HelroT96179">
    <property type="protein sequence ID" value="HelroP96179"/>
    <property type="gene ID" value="HelroG96179"/>
</dbReference>
<feature type="domain" description="DEAD-box RNA helicase Q" evidence="10">
    <location>
        <begin position="15"/>
        <end position="43"/>
    </location>
</feature>
<dbReference type="PROSITE" id="PS51194">
    <property type="entry name" value="HELICASE_CTER"/>
    <property type="match status" value="1"/>
</dbReference>
<reference evidence="12" key="3">
    <citation type="submission" date="2015-06" db="UniProtKB">
        <authorList>
            <consortium name="EnsemblMetazoa"/>
        </authorList>
    </citation>
    <scope>IDENTIFICATION</scope>
</reference>
<dbReference type="OrthoDB" id="10261904at2759"/>
<keyword evidence="5 7" id="KW-0067">ATP-binding</keyword>
<dbReference type="GO" id="GO:0003724">
    <property type="term" value="F:RNA helicase activity"/>
    <property type="evidence" value="ECO:0007669"/>
    <property type="project" value="UniProtKB-EC"/>
</dbReference>
<dbReference type="PROSITE" id="PS00039">
    <property type="entry name" value="DEAD_ATP_HELICASE"/>
    <property type="match status" value="1"/>
</dbReference>
<dbReference type="KEGG" id="hro:HELRODRAFT_96179"/>
<dbReference type="eggNOG" id="KOG0330">
    <property type="taxonomic scope" value="Eukaryota"/>
</dbReference>
<dbReference type="CDD" id="cd18787">
    <property type="entry name" value="SF2_C_DEAD"/>
    <property type="match status" value="1"/>
</dbReference>
<evidence type="ECO:0000259" key="10">
    <source>
        <dbReference type="PROSITE" id="PS51195"/>
    </source>
</evidence>
<evidence type="ECO:0000256" key="6">
    <source>
        <dbReference type="PROSITE-ProRule" id="PRU00552"/>
    </source>
</evidence>
<evidence type="ECO:0000313" key="13">
    <source>
        <dbReference type="Proteomes" id="UP000015101"/>
    </source>
</evidence>
<dbReference type="EMBL" id="KB097639">
    <property type="protein sequence ID" value="ESN93083.1"/>
    <property type="molecule type" value="Genomic_DNA"/>
</dbReference>
<dbReference type="InterPro" id="IPR027417">
    <property type="entry name" value="P-loop_NTPase"/>
</dbReference>
<reference evidence="13" key="1">
    <citation type="submission" date="2012-12" db="EMBL/GenBank/DDBJ databases">
        <authorList>
            <person name="Hellsten U."/>
            <person name="Grimwood J."/>
            <person name="Chapman J.A."/>
            <person name="Shapiro H."/>
            <person name="Aerts A."/>
            <person name="Otillar R.P."/>
            <person name="Terry A.Y."/>
            <person name="Boore J.L."/>
            <person name="Simakov O."/>
            <person name="Marletaz F."/>
            <person name="Cho S.-J."/>
            <person name="Edsinger-Gonzales E."/>
            <person name="Havlak P."/>
            <person name="Kuo D.-H."/>
            <person name="Larsson T."/>
            <person name="Lv J."/>
            <person name="Arendt D."/>
            <person name="Savage R."/>
            <person name="Osoegawa K."/>
            <person name="de Jong P."/>
            <person name="Lindberg D.R."/>
            <person name="Seaver E.C."/>
            <person name="Weisblat D.A."/>
            <person name="Putnam N.H."/>
            <person name="Grigoriev I.V."/>
            <person name="Rokhsar D.S."/>
        </authorList>
    </citation>
    <scope>NUCLEOTIDE SEQUENCE</scope>
</reference>
<evidence type="ECO:0000256" key="5">
    <source>
        <dbReference type="ARBA" id="ARBA00022840"/>
    </source>
</evidence>
<protein>
    <recommendedName>
        <fullName evidence="1">RNA helicase</fullName>
        <ecNumber evidence="1">3.6.4.13</ecNumber>
    </recommendedName>
</protein>
<dbReference type="RefSeq" id="XP_009029338.1">
    <property type="nucleotide sequence ID" value="XM_009031090.1"/>
</dbReference>
<dbReference type="SMART" id="SM00487">
    <property type="entry name" value="DEXDc"/>
    <property type="match status" value="1"/>
</dbReference>
<organism evidence="12 13">
    <name type="scientific">Helobdella robusta</name>
    <name type="common">Californian leech</name>
    <dbReference type="NCBI Taxonomy" id="6412"/>
    <lineage>
        <taxon>Eukaryota</taxon>
        <taxon>Metazoa</taxon>
        <taxon>Spiralia</taxon>
        <taxon>Lophotrochozoa</taxon>
        <taxon>Annelida</taxon>
        <taxon>Clitellata</taxon>
        <taxon>Hirudinea</taxon>
        <taxon>Rhynchobdellida</taxon>
        <taxon>Glossiphoniidae</taxon>
        <taxon>Helobdella</taxon>
    </lineage>
</organism>
<dbReference type="GeneID" id="20217652"/>
<evidence type="ECO:0000256" key="3">
    <source>
        <dbReference type="ARBA" id="ARBA00022801"/>
    </source>
</evidence>
<name>T1G9A5_HELRO</name>
<keyword evidence="4 7" id="KW-0347">Helicase</keyword>
<evidence type="ECO:0000313" key="12">
    <source>
        <dbReference type="EnsemblMetazoa" id="HelroP96179"/>
    </source>
</evidence>
<keyword evidence="13" id="KW-1185">Reference proteome</keyword>
<dbReference type="PANTHER" id="PTHR47959">
    <property type="entry name" value="ATP-DEPENDENT RNA HELICASE RHLE-RELATED"/>
    <property type="match status" value="1"/>
</dbReference>
<dbReference type="PROSITE" id="PS51192">
    <property type="entry name" value="HELICASE_ATP_BIND_1"/>
    <property type="match status" value="1"/>
</dbReference>
<comment type="similarity">
    <text evidence="7">Belongs to the DEAD box helicase family.</text>
</comment>
<dbReference type="EMBL" id="AMQM01001997">
    <property type="status" value="NOT_ANNOTATED_CDS"/>
    <property type="molecule type" value="Genomic_DNA"/>
</dbReference>
<dbReference type="Proteomes" id="UP000015101">
    <property type="component" value="Unassembled WGS sequence"/>
</dbReference>
<evidence type="ECO:0000259" key="8">
    <source>
        <dbReference type="PROSITE" id="PS51192"/>
    </source>
</evidence>
<dbReference type="HOGENOM" id="CLU_003041_1_1_1"/>
<evidence type="ECO:0000256" key="4">
    <source>
        <dbReference type="ARBA" id="ARBA00022806"/>
    </source>
</evidence>
<reference evidence="11 13" key="2">
    <citation type="journal article" date="2013" name="Nature">
        <title>Insights into bilaterian evolution from three spiralian genomes.</title>
        <authorList>
            <person name="Simakov O."/>
            <person name="Marletaz F."/>
            <person name="Cho S.J."/>
            <person name="Edsinger-Gonzales E."/>
            <person name="Havlak P."/>
            <person name="Hellsten U."/>
            <person name="Kuo D.H."/>
            <person name="Larsson T."/>
            <person name="Lv J."/>
            <person name="Arendt D."/>
            <person name="Savage R."/>
            <person name="Osoegawa K."/>
            <person name="de Jong P."/>
            <person name="Grimwood J."/>
            <person name="Chapman J.A."/>
            <person name="Shapiro H."/>
            <person name="Aerts A."/>
            <person name="Otillar R.P."/>
            <person name="Terry A.Y."/>
            <person name="Boore J.L."/>
            <person name="Grigoriev I.V."/>
            <person name="Lindberg D.R."/>
            <person name="Seaver E.C."/>
            <person name="Weisblat D.A."/>
            <person name="Putnam N.H."/>
            <person name="Rokhsar D.S."/>
        </authorList>
    </citation>
    <scope>NUCLEOTIDE SEQUENCE</scope>
</reference>
<dbReference type="GO" id="GO:0005524">
    <property type="term" value="F:ATP binding"/>
    <property type="evidence" value="ECO:0007669"/>
    <property type="project" value="UniProtKB-KW"/>
</dbReference>
<evidence type="ECO:0000256" key="2">
    <source>
        <dbReference type="ARBA" id="ARBA00022741"/>
    </source>
</evidence>
<proteinExistence type="inferred from homology"/>
<dbReference type="InterPro" id="IPR050079">
    <property type="entry name" value="DEAD_box_RNA_helicase"/>
</dbReference>
<feature type="domain" description="Helicase ATP-binding" evidence="8">
    <location>
        <begin position="46"/>
        <end position="217"/>
    </location>
</feature>
<evidence type="ECO:0000313" key="11">
    <source>
        <dbReference type="EMBL" id="ESN93083.1"/>
    </source>
</evidence>
<keyword evidence="2 7" id="KW-0547">Nucleotide-binding</keyword>
<dbReference type="InParanoid" id="T1G9A5"/>
<dbReference type="Gene3D" id="3.40.50.300">
    <property type="entry name" value="P-loop containing nucleotide triphosphate hydrolases"/>
    <property type="match status" value="2"/>
</dbReference>
<feature type="domain" description="Helicase C-terminal" evidence="9">
    <location>
        <begin position="228"/>
        <end position="388"/>
    </location>
</feature>
<dbReference type="SMART" id="SM00490">
    <property type="entry name" value="HELICc"/>
    <property type="match status" value="1"/>
</dbReference>
<gene>
    <name evidence="12" type="primary">20217652</name>
    <name evidence="11" type="ORF">HELRODRAFT_96179</name>
</gene>
<dbReference type="Pfam" id="PF00271">
    <property type="entry name" value="Helicase_C"/>
    <property type="match status" value="1"/>
</dbReference>
<dbReference type="PANTHER" id="PTHR47959:SF20">
    <property type="entry name" value="RNA HELICASE"/>
    <property type="match status" value="1"/>
</dbReference>
<dbReference type="GO" id="GO:0003676">
    <property type="term" value="F:nucleic acid binding"/>
    <property type="evidence" value="ECO:0007669"/>
    <property type="project" value="InterPro"/>
</dbReference>
<sequence length="439" mass="50388">MEVSKEAITSVGEDVTFESLGVTDVLCEACQRLKWSKPTPIQKETIPVALSGKDIIGLAETGSGKTGAFAIPILQDLLQKQSRLFALVLAPTRELAFQISETFDSLGRGIKLKLGLLIGGVNKEAQSKRLASRPHILIATPGRLLEHLRGTTGFNLKYLKYLVLDEADRMLEMNFGEEIGMILSMIPEERKTYLFSATMTKTVNKLKKACMKDPVKIEVSKMNQAASKVIQYHIFCPEREKELYLFYLVQQMRGNSMMIFTNSCGKVWLFTKLLRTYDFSVHQIHGKMTQKRRLESLKKFREDEHSILVGTSVASRGLDIAHVDIIIIYDLPEAAKDYIHRVGRTARAGKYGKSYTFVTQNNVREYLEIEKLLGYQIPRYEPKEEDVLRLEADYNKNRDDIKVMQNRVDKMRRKQRKEHYKAEGFKMVSQTRNKFKKKK</sequence>
<dbReference type="InterPro" id="IPR014014">
    <property type="entry name" value="RNA_helicase_DEAD_Q_motif"/>
</dbReference>
<dbReference type="OMA" id="NECTDRS"/>
<dbReference type="STRING" id="6412.T1G9A5"/>
<dbReference type="SUPFAM" id="SSF52540">
    <property type="entry name" value="P-loop containing nucleoside triphosphate hydrolases"/>
    <property type="match status" value="1"/>
</dbReference>
<dbReference type="InterPro" id="IPR011545">
    <property type="entry name" value="DEAD/DEAH_box_helicase_dom"/>
</dbReference>
<dbReference type="PROSITE" id="PS51195">
    <property type="entry name" value="Q_MOTIF"/>
    <property type="match status" value="1"/>
</dbReference>
<dbReference type="CTD" id="20217652"/>
<feature type="short sequence motif" description="Q motif" evidence="6">
    <location>
        <begin position="15"/>
        <end position="43"/>
    </location>
</feature>
<dbReference type="Pfam" id="PF00270">
    <property type="entry name" value="DEAD"/>
    <property type="match status" value="1"/>
</dbReference>
<dbReference type="AlphaFoldDB" id="T1G9A5"/>
<evidence type="ECO:0000259" key="9">
    <source>
        <dbReference type="PROSITE" id="PS51194"/>
    </source>
</evidence>
<accession>T1G9A5</accession>
<dbReference type="GO" id="GO:0006364">
    <property type="term" value="P:rRNA processing"/>
    <property type="evidence" value="ECO:0000318"/>
    <property type="project" value="GO_Central"/>
</dbReference>
<dbReference type="GO" id="GO:0016787">
    <property type="term" value="F:hydrolase activity"/>
    <property type="evidence" value="ECO:0007669"/>
    <property type="project" value="UniProtKB-KW"/>
</dbReference>